<proteinExistence type="inferred from homology"/>
<dbReference type="Proteomes" id="UP000466442">
    <property type="component" value="Linkage Group LG12"/>
</dbReference>
<keyword evidence="15" id="KW-1185">Reference proteome</keyword>
<evidence type="ECO:0000256" key="5">
    <source>
        <dbReference type="ARBA" id="ARBA00022771"/>
    </source>
</evidence>
<dbReference type="Pfam" id="PF00096">
    <property type="entry name" value="zf-C2H2"/>
    <property type="match status" value="4"/>
</dbReference>
<dbReference type="SUPFAM" id="SSF57667">
    <property type="entry name" value="beta-beta-alpha zinc fingers"/>
    <property type="match status" value="4"/>
</dbReference>
<evidence type="ECO:0000256" key="1">
    <source>
        <dbReference type="ARBA" id="ARBA00004123"/>
    </source>
</evidence>
<evidence type="ECO:0000256" key="7">
    <source>
        <dbReference type="ARBA" id="ARBA00023015"/>
    </source>
</evidence>
<dbReference type="PANTHER" id="PTHR24404">
    <property type="entry name" value="ZINC FINGER PROTEIN"/>
    <property type="match status" value="1"/>
</dbReference>
<dbReference type="FunFam" id="3.30.160.60:FF:000634">
    <property type="entry name" value="Zinc finger X-chromosomal protein"/>
    <property type="match status" value="1"/>
</dbReference>
<feature type="compositionally biased region" description="Acidic residues" evidence="12">
    <location>
        <begin position="107"/>
        <end position="116"/>
    </location>
</feature>
<dbReference type="OrthoDB" id="6077919at2759"/>
<feature type="domain" description="C2H2-type" evidence="13">
    <location>
        <begin position="144"/>
        <end position="171"/>
    </location>
</feature>
<comment type="similarity">
    <text evidence="2">Belongs to the krueppel C2H2-type zinc-finger protein family.</text>
</comment>
<dbReference type="InterPro" id="IPR013087">
    <property type="entry name" value="Znf_C2H2_type"/>
</dbReference>
<dbReference type="GO" id="GO:0005634">
    <property type="term" value="C:nucleus"/>
    <property type="evidence" value="ECO:0007669"/>
    <property type="project" value="UniProtKB-SubCell"/>
</dbReference>
<evidence type="ECO:0000256" key="6">
    <source>
        <dbReference type="ARBA" id="ARBA00022833"/>
    </source>
</evidence>
<comment type="subcellular location">
    <subcellularLocation>
        <location evidence="1">Nucleus</location>
    </subcellularLocation>
</comment>
<accession>A0A8S9WZ97</accession>
<feature type="domain" description="C2H2-type" evidence="13">
    <location>
        <begin position="284"/>
        <end position="311"/>
    </location>
</feature>
<evidence type="ECO:0000256" key="12">
    <source>
        <dbReference type="SAM" id="MobiDB-lite"/>
    </source>
</evidence>
<keyword evidence="10" id="KW-0539">Nucleus</keyword>
<dbReference type="FunFam" id="3.30.160.60:FF:001480">
    <property type="entry name" value="Si:cabz01071911.3"/>
    <property type="match status" value="1"/>
</dbReference>
<evidence type="ECO:0000313" key="14">
    <source>
        <dbReference type="EMBL" id="KAF6202003.1"/>
    </source>
</evidence>
<dbReference type="GO" id="GO:0000978">
    <property type="term" value="F:RNA polymerase II cis-regulatory region sequence-specific DNA binding"/>
    <property type="evidence" value="ECO:0007669"/>
    <property type="project" value="TreeGrafter"/>
</dbReference>
<sequence>METGKDDGKIGDYKSDEDLVNVDDVPTGNCWETSLTPEERSVNKKTTYSYQKWQITGRTNMEGVKIKEEVIGDDAFEEQESNEDKAGVRRSLRNAKKPCVSEHFEDTPELPEEFPESNESPWQRQGKLLNLKSHMRVHSEDKMHRCKECSFACISASQLKTHMWDHMGIKPFACSECNFSCLQPKAMQQHYSLHSGNRPFACSLCSFTFKKLSTLKKHTETHLLDKPMVCNECDYRCIRKSDLKSHMRLHTGEKPYTCDYCGYKCAHNSRMKVHIRTHTGEKPYNCPQCSYSCVQSSRLAAHMKTHSDEQLQETLNQVDEYSASPTDPESKPSALQTLLDYQAPVPFSKFEPPDDVSIPVLGALDLTITKIS</sequence>
<evidence type="ECO:0000256" key="10">
    <source>
        <dbReference type="ARBA" id="ARBA00023242"/>
    </source>
</evidence>
<evidence type="ECO:0000313" key="15">
    <source>
        <dbReference type="Proteomes" id="UP000466442"/>
    </source>
</evidence>
<keyword evidence="5 11" id="KW-0863">Zinc-finger</keyword>
<evidence type="ECO:0000256" key="11">
    <source>
        <dbReference type="PROSITE-ProRule" id="PRU00042"/>
    </source>
</evidence>
<gene>
    <name evidence="14" type="ORF">GE061_004399</name>
</gene>
<evidence type="ECO:0000259" key="13">
    <source>
        <dbReference type="PROSITE" id="PS50157"/>
    </source>
</evidence>
<dbReference type="GO" id="GO:0006357">
    <property type="term" value="P:regulation of transcription by RNA polymerase II"/>
    <property type="evidence" value="ECO:0007669"/>
    <property type="project" value="TreeGrafter"/>
</dbReference>
<feature type="region of interest" description="Disordered" evidence="12">
    <location>
        <begin position="98"/>
        <end position="122"/>
    </location>
</feature>
<organism evidence="14 15">
    <name type="scientific">Apolygus lucorum</name>
    <name type="common">Small green plant bug</name>
    <name type="synonym">Lygocoris lucorum</name>
    <dbReference type="NCBI Taxonomy" id="248454"/>
    <lineage>
        <taxon>Eukaryota</taxon>
        <taxon>Metazoa</taxon>
        <taxon>Ecdysozoa</taxon>
        <taxon>Arthropoda</taxon>
        <taxon>Hexapoda</taxon>
        <taxon>Insecta</taxon>
        <taxon>Pterygota</taxon>
        <taxon>Neoptera</taxon>
        <taxon>Paraneoptera</taxon>
        <taxon>Hemiptera</taxon>
        <taxon>Heteroptera</taxon>
        <taxon>Panheteroptera</taxon>
        <taxon>Cimicomorpha</taxon>
        <taxon>Miridae</taxon>
        <taxon>Mirini</taxon>
        <taxon>Apolygus</taxon>
    </lineage>
</organism>
<keyword evidence="9" id="KW-0804">Transcription</keyword>
<reference evidence="14" key="1">
    <citation type="journal article" date="2021" name="Mol. Ecol. Resour.">
        <title>Apolygus lucorum genome provides insights into omnivorousness and mesophyll feeding.</title>
        <authorList>
            <person name="Liu Y."/>
            <person name="Liu H."/>
            <person name="Wang H."/>
            <person name="Huang T."/>
            <person name="Liu B."/>
            <person name="Yang B."/>
            <person name="Yin L."/>
            <person name="Li B."/>
            <person name="Zhang Y."/>
            <person name="Zhang S."/>
            <person name="Jiang F."/>
            <person name="Zhang X."/>
            <person name="Ren Y."/>
            <person name="Wang B."/>
            <person name="Wang S."/>
            <person name="Lu Y."/>
            <person name="Wu K."/>
            <person name="Fan W."/>
            <person name="Wang G."/>
        </authorList>
    </citation>
    <scope>NUCLEOTIDE SEQUENCE</scope>
    <source>
        <strain evidence="14">12Hb</strain>
    </source>
</reference>
<evidence type="ECO:0000256" key="9">
    <source>
        <dbReference type="ARBA" id="ARBA00023163"/>
    </source>
</evidence>
<evidence type="ECO:0000256" key="2">
    <source>
        <dbReference type="ARBA" id="ARBA00006991"/>
    </source>
</evidence>
<keyword evidence="4" id="KW-0677">Repeat</keyword>
<comment type="caution">
    <text evidence="14">The sequence shown here is derived from an EMBL/GenBank/DDBJ whole genome shotgun (WGS) entry which is preliminary data.</text>
</comment>
<feature type="domain" description="C2H2-type" evidence="13">
    <location>
        <begin position="256"/>
        <end position="283"/>
    </location>
</feature>
<keyword evidence="3" id="KW-0479">Metal-binding</keyword>
<evidence type="ECO:0000256" key="8">
    <source>
        <dbReference type="ARBA" id="ARBA00023125"/>
    </source>
</evidence>
<evidence type="ECO:0000256" key="3">
    <source>
        <dbReference type="ARBA" id="ARBA00022723"/>
    </source>
</evidence>
<protein>
    <recommendedName>
        <fullName evidence="13">C2H2-type domain-containing protein</fullName>
    </recommendedName>
</protein>
<feature type="domain" description="C2H2-type" evidence="13">
    <location>
        <begin position="200"/>
        <end position="227"/>
    </location>
</feature>
<dbReference type="AlphaFoldDB" id="A0A8S9WZ97"/>
<keyword evidence="7" id="KW-0805">Transcription regulation</keyword>
<feature type="domain" description="C2H2-type" evidence="13">
    <location>
        <begin position="228"/>
        <end position="255"/>
    </location>
</feature>
<dbReference type="EMBL" id="WIXP02000012">
    <property type="protein sequence ID" value="KAF6202003.1"/>
    <property type="molecule type" value="Genomic_DNA"/>
</dbReference>
<feature type="domain" description="C2H2-type" evidence="13">
    <location>
        <begin position="172"/>
        <end position="199"/>
    </location>
</feature>
<dbReference type="Gene3D" id="3.30.160.60">
    <property type="entry name" value="Classic Zinc Finger"/>
    <property type="match status" value="6"/>
</dbReference>
<dbReference type="PROSITE" id="PS50157">
    <property type="entry name" value="ZINC_FINGER_C2H2_2"/>
    <property type="match status" value="6"/>
</dbReference>
<dbReference type="PANTHER" id="PTHR24404:SF111">
    <property type="entry name" value="GASTRULA ZINC FINGER PROTEIN XLCGF49.1-LIKE-RELATED"/>
    <property type="match status" value="1"/>
</dbReference>
<name>A0A8S9WZ97_APOLU</name>
<dbReference type="GO" id="GO:0003700">
    <property type="term" value="F:DNA-binding transcription factor activity"/>
    <property type="evidence" value="ECO:0007669"/>
    <property type="project" value="TreeGrafter"/>
</dbReference>
<keyword evidence="6" id="KW-0862">Zinc</keyword>
<dbReference type="InterPro" id="IPR050589">
    <property type="entry name" value="Ikaros_C2H2-ZF"/>
</dbReference>
<dbReference type="SMART" id="SM00355">
    <property type="entry name" value="ZnF_C2H2"/>
    <property type="match status" value="6"/>
</dbReference>
<evidence type="ECO:0000256" key="4">
    <source>
        <dbReference type="ARBA" id="ARBA00022737"/>
    </source>
</evidence>
<keyword evidence="8" id="KW-0238">DNA-binding</keyword>
<dbReference type="GO" id="GO:0008270">
    <property type="term" value="F:zinc ion binding"/>
    <property type="evidence" value="ECO:0007669"/>
    <property type="project" value="UniProtKB-KW"/>
</dbReference>
<dbReference type="PROSITE" id="PS00028">
    <property type="entry name" value="ZINC_FINGER_C2H2_1"/>
    <property type="match status" value="6"/>
</dbReference>
<dbReference type="InterPro" id="IPR036236">
    <property type="entry name" value="Znf_C2H2_sf"/>
</dbReference>
<dbReference type="FunFam" id="3.30.160.60:FF:000446">
    <property type="entry name" value="Zinc finger protein"/>
    <property type="match status" value="1"/>
</dbReference>